<dbReference type="EMBL" id="JACSQJ010000001">
    <property type="protein sequence ID" value="MBD7986903.1"/>
    <property type="molecule type" value="Genomic_DNA"/>
</dbReference>
<organism evidence="2 3">
    <name type="scientific">Luteimonas colneyensis</name>
    <dbReference type="NCBI Taxonomy" id="2762230"/>
    <lineage>
        <taxon>Bacteria</taxon>
        <taxon>Pseudomonadati</taxon>
        <taxon>Pseudomonadota</taxon>
        <taxon>Gammaproteobacteria</taxon>
        <taxon>Lysobacterales</taxon>
        <taxon>Lysobacteraceae</taxon>
        <taxon>Luteimonas</taxon>
    </lineage>
</organism>
<evidence type="ECO:0000313" key="2">
    <source>
        <dbReference type="EMBL" id="MBD7986903.1"/>
    </source>
</evidence>
<dbReference type="RefSeq" id="WP_191728145.1">
    <property type="nucleotide sequence ID" value="NZ_JACSQJ010000001.1"/>
</dbReference>
<dbReference type="Proteomes" id="UP000647183">
    <property type="component" value="Unassembled WGS sequence"/>
</dbReference>
<dbReference type="Pfam" id="PF00903">
    <property type="entry name" value="Glyoxalase"/>
    <property type="match status" value="1"/>
</dbReference>
<dbReference type="InterPro" id="IPR029068">
    <property type="entry name" value="Glyas_Bleomycin-R_OHBP_Dase"/>
</dbReference>
<sequence length="62" mass="7051">MLKDRNSSAIVAVSDHERAREFYTGTLGLEPSDQAMDDVLDYRTGDTRLVVYRSRNRRTGST</sequence>
<dbReference type="InterPro" id="IPR004360">
    <property type="entry name" value="Glyas_Fos-R_dOase_dom"/>
</dbReference>
<feature type="domain" description="Glyoxalase/fosfomycin resistance/dioxygenase" evidence="1">
    <location>
        <begin position="11"/>
        <end position="36"/>
    </location>
</feature>
<keyword evidence="3" id="KW-1185">Reference proteome</keyword>
<name>A0ABR8UFT7_9GAMM</name>
<gene>
    <name evidence="2" type="ORF">H9645_02525</name>
</gene>
<dbReference type="SUPFAM" id="SSF54593">
    <property type="entry name" value="Glyoxalase/Bleomycin resistance protein/Dihydroxybiphenyl dioxygenase"/>
    <property type="match status" value="1"/>
</dbReference>
<dbReference type="Gene3D" id="3.10.180.10">
    <property type="entry name" value="2,3-Dihydroxybiphenyl 1,2-Dioxygenase, domain 1"/>
    <property type="match status" value="1"/>
</dbReference>
<protein>
    <recommendedName>
        <fullName evidence="1">Glyoxalase/fosfomycin resistance/dioxygenase domain-containing protein</fullName>
    </recommendedName>
</protein>
<comment type="caution">
    <text evidence="2">The sequence shown here is derived from an EMBL/GenBank/DDBJ whole genome shotgun (WGS) entry which is preliminary data.</text>
</comment>
<accession>A0ABR8UFT7</accession>
<evidence type="ECO:0000259" key="1">
    <source>
        <dbReference type="Pfam" id="PF00903"/>
    </source>
</evidence>
<evidence type="ECO:0000313" key="3">
    <source>
        <dbReference type="Proteomes" id="UP000647183"/>
    </source>
</evidence>
<reference evidence="2 3" key="1">
    <citation type="submission" date="2020-08" db="EMBL/GenBank/DDBJ databases">
        <title>A Genomic Blueprint of the Chicken Gut Microbiome.</title>
        <authorList>
            <person name="Gilroy R."/>
            <person name="Ravi A."/>
            <person name="Getino M."/>
            <person name="Pursley I."/>
            <person name="Horton D.L."/>
            <person name="Alikhan N.-F."/>
            <person name="Baker D."/>
            <person name="Gharbi K."/>
            <person name="Hall N."/>
            <person name="Watson M."/>
            <person name="Adriaenssens E.M."/>
            <person name="Foster-Nyarko E."/>
            <person name="Jarju S."/>
            <person name="Secka A."/>
            <person name="Antonio M."/>
            <person name="Oren A."/>
            <person name="Chaudhuri R."/>
            <person name="La Ragione R.M."/>
            <person name="Hildebrand F."/>
            <person name="Pallen M.J."/>
        </authorList>
    </citation>
    <scope>NUCLEOTIDE SEQUENCE [LARGE SCALE GENOMIC DNA]</scope>
    <source>
        <strain evidence="2 3">Sa2BVA3</strain>
    </source>
</reference>
<proteinExistence type="predicted"/>